<organism evidence="9 10">
    <name type="scientific">Cryobacterium roopkundense</name>
    <dbReference type="NCBI Taxonomy" id="1001240"/>
    <lineage>
        <taxon>Bacteria</taxon>
        <taxon>Bacillati</taxon>
        <taxon>Actinomycetota</taxon>
        <taxon>Actinomycetes</taxon>
        <taxon>Micrococcales</taxon>
        <taxon>Microbacteriaceae</taxon>
        <taxon>Cryobacterium</taxon>
    </lineage>
</organism>
<feature type="transmembrane region" description="Helical" evidence="7">
    <location>
        <begin position="202"/>
        <end position="221"/>
    </location>
</feature>
<feature type="transmembrane region" description="Helical" evidence="7">
    <location>
        <begin position="119"/>
        <end position="136"/>
    </location>
</feature>
<feature type="transmembrane region" description="Helical" evidence="7">
    <location>
        <begin position="69"/>
        <end position="87"/>
    </location>
</feature>
<comment type="subcellular location">
    <subcellularLocation>
        <location evidence="1">Membrane</location>
        <topology evidence="1">Multi-pass membrane protein</topology>
    </subcellularLocation>
</comment>
<feature type="region of interest" description="Disordered" evidence="6">
    <location>
        <begin position="288"/>
        <end position="322"/>
    </location>
</feature>
<evidence type="ECO:0000256" key="6">
    <source>
        <dbReference type="SAM" id="MobiDB-lite"/>
    </source>
</evidence>
<dbReference type="PANTHER" id="PTHR32322">
    <property type="entry name" value="INNER MEMBRANE TRANSPORTER"/>
    <property type="match status" value="1"/>
</dbReference>
<keyword evidence="4 7" id="KW-1133">Transmembrane helix</keyword>
<evidence type="ECO:0000313" key="9">
    <source>
        <dbReference type="EMBL" id="MBB5639623.1"/>
    </source>
</evidence>
<dbReference type="InterPro" id="IPR037185">
    <property type="entry name" value="EmrE-like"/>
</dbReference>
<dbReference type="AlphaFoldDB" id="A0A7W9E218"/>
<evidence type="ECO:0000256" key="5">
    <source>
        <dbReference type="ARBA" id="ARBA00023136"/>
    </source>
</evidence>
<dbReference type="Pfam" id="PF00892">
    <property type="entry name" value="EamA"/>
    <property type="match status" value="1"/>
</dbReference>
<reference evidence="9 10" key="1">
    <citation type="submission" date="2020-08" db="EMBL/GenBank/DDBJ databases">
        <title>Sequencing the genomes of 1000 actinobacteria strains.</title>
        <authorList>
            <person name="Klenk H.-P."/>
        </authorList>
    </citation>
    <scope>NUCLEOTIDE SEQUENCE [LARGE SCALE GENOMIC DNA]</scope>
    <source>
        <strain evidence="9 10">DSM 21065</strain>
    </source>
</reference>
<dbReference type="InterPro" id="IPR000620">
    <property type="entry name" value="EamA_dom"/>
</dbReference>
<protein>
    <submittedName>
        <fullName evidence="9">Inner membrane transporter RhtA</fullName>
    </submittedName>
</protein>
<dbReference type="PANTHER" id="PTHR32322:SF2">
    <property type="entry name" value="EAMA DOMAIN-CONTAINING PROTEIN"/>
    <property type="match status" value="1"/>
</dbReference>
<evidence type="ECO:0000256" key="7">
    <source>
        <dbReference type="SAM" id="Phobius"/>
    </source>
</evidence>
<gene>
    <name evidence="9" type="ORF">BJ997_000171</name>
</gene>
<evidence type="ECO:0000259" key="8">
    <source>
        <dbReference type="Pfam" id="PF00892"/>
    </source>
</evidence>
<dbReference type="SUPFAM" id="SSF103481">
    <property type="entry name" value="Multidrug resistance efflux transporter EmrE"/>
    <property type="match status" value="2"/>
</dbReference>
<dbReference type="InterPro" id="IPR050638">
    <property type="entry name" value="AA-Vitamin_Transporters"/>
</dbReference>
<evidence type="ECO:0000313" key="10">
    <source>
        <dbReference type="Proteomes" id="UP000561726"/>
    </source>
</evidence>
<feature type="compositionally biased region" description="Basic and acidic residues" evidence="6">
    <location>
        <begin position="290"/>
        <end position="308"/>
    </location>
</feature>
<dbReference type="OrthoDB" id="9815120at2"/>
<feature type="transmembrane region" description="Helical" evidence="7">
    <location>
        <begin position="35"/>
        <end position="57"/>
    </location>
</feature>
<evidence type="ECO:0000256" key="4">
    <source>
        <dbReference type="ARBA" id="ARBA00022989"/>
    </source>
</evidence>
<keyword evidence="5 7" id="KW-0472">Membrane</keyword>
<evidence type="ECO:0000256" key="3">
    <source>
        <dbReference type="ARBA" id="ARBA00022692"/>
    </source>
</evidence>
<accession>A0A7W9E218</accession>
<feature type="transmembrane region" description="Helical" evidence="7">
    <location>
        <begin position="233"/>
        <end position="253"/>
    </location>
</feature>
<dbReference type="GO" id="GO:0016020">
    <property type="term" value="C:membrane"/>
    <property type="evidence" value="ECO:0007669"/>
    <property type="project" value="UniProtKB-SubCell"/>
</dbReference>
<name>A0A7W9E218_9MICO</name>
<dbReference type="RefSeq" id="WP_052542719.1">
    <property type="nucleotide sequence ID" value="NZ_JACHBQ010000001.1"/>
</dbReference>
<keyword evidence="3 7" id="KW-0812">Transmembrane</keyword>
<feature type="transmembrane region" description="Helical" evidence="7">
    <location>
        <begin position="93"/>
        <end position="112"/>
    </location>
</feature>
<feature type="compositionally biased region" description="Basic residues" evidence="6">
    <location>
        <begin position="309"/>
        <end position="322"/>
    </location>
</feature>
<sequence length="322" mass="33251">MTGQTARQRAAVLTLLGSAASNQLGAAVGSLAFPVIGPVGVVAVRQFVAAAVLLPLVRPRVWAFTWRQWWPILLLAGVFALMNLTLYLSIERIGLGLAVTLEFLGPLGVALAGSRSRGAILGALAALLGVAAITQPQPSSDYIGVGLALVAACCWASYILLNRTVGRRVPGVVGVAAASGISATLFLPVGLVIFISNPPSPYAILCAVAAGILASAVPYVADLLVLRRLPTGVFSVLMSVNPIFAALAGAVVLGQDLGLVEWVGIGLIVGANVVALLLGRPAPVPGVRRGAGDEHGGAARPERAERWRGPRRRRGLSLRRGR</sequence>
<feature type="transmembrane region" description="Helical" evidence="7">
    <location>
        <begin position="142"/>
        <end position="161"/>
    </location>
</feature>
<feature type="transmembrane region" description="Helical" evidence="7">
    <location>
        <begin position="173"/>
        <end position="196"/>
    </location>
</feature>
<dbReference type="Proteomes" id="UP000561726">
    <property type="component" value="Unassembled WGS sequence"/>
</dbReference>
<comment type="caution">
    <text evidence="9">The sequence shown here is derived from an EMBL/GenBank/DDBJ whole genome shotgun (WGS) entry which is preliminary data.</text>
</comment>
<proteinExistence type="inferred from homology"/>
<evidence type="ECO:0000256" key="1">
    <source>
        <dbReference type="ARBA" id="ARBA00004141"/>
    </source>
</evidence>
<comment type="similarity">
    <text evidence="2">Belongs to the EamA transporter family.</text>
</comment>
<feature type="transmembrane region" description="Helical" evidence="7">
    <location>
        <begin position="259"/>
        <end position="279"/>
    </location>
</feature>
<dbReference type="EMBL" id="JACHBQ010000001">
    <property type="protein sequence ID" value="MBB5639623.1"/>
    <property type="molecule type" value="Genomic_DNA"/>
</dbReference>
<feature type="domain" description="EamA" evidence="8">
    <location>
        <begin position="143"/>
        <end position="274"/>
    </location>
</feature>
<evidence type="ECO:0000256" key="2">
    <source>
        <dbReference type="ARBA" id="ARBA00007362"/>
    </source>
</evidence>